<organism evidence="1">
    <name type="scientific">Brassica napus</name>
    <name type="common">Rape</name>
    <dbReference type="NCBI Taxonomy" id="3708"/>
    <lineage>
        <taxon>Eukaryota</taxon>
        <taxon>Viridiplantae</taxon>
        <taxon>Streptophyta</taxon>
        <taxon>Embryophyta</taxon>
        <taxon>Tracheophyta</taxon>
        <taxon>Spermatophyta</taxon>
        <taxon>Magnoliopsida</taxon>
        <taxon>eudicotyledons</taxon>
        <taxon>Gunneridae</taxon>
        <taxon>Pentapetalae</taxon>
        <taxon>rosids</taxon>
        <taxon>malvids</taxon>
        <taxon>Brassicales</taxon>
        <taxon>Brassicaceae</taxon>
        <taxon>Brassiceae</taxon>
        <taxon>Brassica</taxon>
    </lineage>
</organism>
<accession>A0A816QAM2</accession>
<evidence type="ECO:0000313" key="1">
    <source>
        <dbReference type="EMBL" id="CAF2059284.1"/>
    </source>
</evidence>
<reference evidence="1" key="1">
    <citation type="submission" date="2021-01" db="EMBL/GenBank/DDBJ databases">
        <authorList>
            <consortium name="Genoscope - CEA"/>
            <person name="William W."/>
        </authorList>
    </citation>
    <scope>NUCLEOTIDE SEQUENCE</scope>
</reference>
<dbReference type="AlphaFoldDB" id="A0A816QAM2"/>
<feature type="non-terminal residue" evidence="1">
    <location>
        <position position="1"/>
    </location>
</feature>
<protein>
    <submittedName>
        <fullName evidence="1">(rape) hypothetical protein</fullName>
    </submittedName>
</protein>
<dbReference type="Proteomes" id="UP001295469">
    <property type="component" value="Chromosome C06"/>
</dbReference>
<sequence>MKLVSILFFFFFERAFGSVFLRSKLYVFSDSLWCSLSLSKFQILFLAKKKKVSDFMYLQIL</sequence>
<gene>
    <name evidence="1" type="ORF">DARMORV10_C06P24850.1</name>
</gene>
<name>A0A816QAM2_BRANA</name>
<dbReference type="EMBL" id="HG994370">
    <property type="protein sequence ID" value="CAF2059284.1"/>
    <property type="molecule type" value="Genomic_DNA"/>
</dbReference>
<proteinExistence type="predicted"/>